<keyword evidence="5 11" id="KW-0347">Helicase</keyword>
<dbReference type="GO" id="GO:0043139">
    <property type="term" value="F:5'-3' DNA helicase activity"/>
    <property type="evidence" value="ECO:0007669"/>
    <property type="project" value="UniProtKB-UniRule"/>
</dbReference>
<proteinExistence type="inferred from homology"/>
<comment type="catalytic activity">
    <reaction evidence="11">
        <text>ATP + H2O = ADP + phosphate + H(+)</text>
        <dbReference type="Rhea" id="RHEA:13065"/>
        <dbReference type="ChEBI" id="CHEBI:15377"/>
        <dbReference type="ChEBI" id="CHEBI:15378"/>
        <dbReference type="ChEBI" id="CHEBI:30616"/>
        <dbReference type="ChEBI" id="CHEBI:43474"/>
        <dbReference type="ChEBI" id="CHEBI:456216"/>
        <dbReference type="EC" id="5.6.2.3"/>
    </reaction>
</comment>
<evidence type="ECO:0000256" key="8">
    <source>
        <dbReference type="ARBA" id="ARBA00023125"/>
    </source>
</evidence>
<keyword evidence="10 11" id="KW-0413">Isomerase</keyword>
<dbReference type="Pfam" id="PF13538">
    <property type="entry name" value="UvrD_C_2"/>
    <property type="match status" value="1"/>
</dbReference>
<dbReference type="CDD" id="cd17933">
    <property type="entry name" value="DEXSc_RecD-like"/>
    <property type="match status" value="1"/>
</dbReference>
<evidence type="ECO:0000256" key="10">
    <source>
        <dbReference type="ARBA" id="ARBA00023235"/>
    </source>
</evidence>
<dbReference type="GO" id="GO:0000724">
    <property type="term" value="P:double-strand break repair via homologous recombination"/>
    <property type="evidence" value="ECO:0007669"/>
    <property type="project" value="UniProtKB-UniRule"/>
</dbReference>
<gene>
    <name evidence="11 15" type="primary">recD</name>
    <name evidence="15" type="ORF">N7380_11570</name>
</gene>
<keyword evidence="4 11" id="KW-0378">Hydrolase</keyword>
<dbReference type="GO" id="GO:0003677">
    <property type="term" value="F:DNA binding"/>
    <property type="evidence" value="ECO:0007669"/>
    <property type="project" value="UniProtKB-UniRule"/>
</dbReference>
<keyword evidence="6 11" id="KW-0269">Exonuclease</keyword>
<dbReference type="AlphaFoldDB" id="A0AB73HYB3"/>
<evidence type="ECO:0000256" key="6">
    <source>
        <dbReference type="ARBA" id="ARBA00022839"/>
    </source>
</evidence>
<accession>A0AB73HYB3</accession>
<keyword evidence="2 11" id="KW-0547">Nucleotide-binding</keyword>
<dbReference type="HAMAP" id="MF_01487">
    <property type="entry name" value="RecD"/>
    <property type="match status" value="1"/>
</dbReference>
<dbReference type="CDD" id="cd18809">
    <property type="entry name" value="SF1_C_RecD"/>
    <property type="match status" value="1"/>
</dbReference>
<evidence type="ECO:0000256" key="1">
    <source>
        <dbReference type="ARBA" id="ARBA00022722"/>
    </source>
</evidence>
<comment type="caution">
    <text evidence="15">The sequence shown here is derived from an EMBL/GenBank/DDBJ whole genome shotgun (WGS) entry which is preliminary data.</text>
</comment>
<dbReference type="Pfam" id="PF21185">
    <property type="entry name" value="RecD_N"/>
    <property type="match status" value="1"/>
</dbReference>
<dbReference type="SUPFAM" id="SSF52540">
    <property type="entry name" value="P-loop containing nucleoside triphosphate hydrolases"/>
    <property type="match status" value="2"/>
</dbReference>
<dbReference type="Pfam" id="PF13245">
    <property type="entry name" value="AAA_19"/>
    <property type="match status" value="1"/>
</dbReference>
<evidence type="ECO:0000256" key="4">
    <source>
        <dbReference type="ARBA" id="ARBA00022801"/>
    </source>
</evidence>
<dbReference type="GO" id="GO:0008854">
    <property type="term" value="F:exodeoxyribonuclease V activity"/>
    <property type="evidence" value="ECO:0007669"/>
    <property type="project" value="InterPro"/>
</dbReference>
<dbReference type="RefSeq" id="WP_280001636.1">
    <property type="nucleotide sequence ID" value="NZ_JAODZF010000006.1"/>
</dbReference>
<dbReference type="InterPro" id="IPR049550">
    <property type="entry name" value="RecD_N"/>
</dbReference>
<comment type="subunit">
    <text evidence="11">Heterotrimer of RecB, RecC and RecD. All subunits contribute to DNA-binding.</text>
</comment>
<reference evidence="15" key="1">
    <citation type="submission" date="2022-09" db="EMBL/GenBank/DDBJ databases">
        <title>Intensive care unit water sources are persistently colonized with multi-drug resistant bacteria and are the site of extensive horizontal gene transfer of antibiotic resistance genes.</title>
        <authorList>
            <person name="Diorio-Toth L."/>
        </authorList>
    </citation>
    <scope>NUCLEOTIDE SEQUENCE</scope>
    <source>
        <strain evidence="15">GD04146</strain>
    </source>
</reference>
<keyword evidence="9 11" id="KW-0234">DNA repair</keyword>
<protein>
    <recommendedName>
        <fullName evidence="11">RecBCD enzyme subunit RecD</fullName>
        <ecNumber evidence="11">5.6.2.3</ecNumber>
    </recommendedName>
    <alternativeName>
        <fullName evidence="11">DNA 5'-3' helicase subunit RecD</fullName>
    </alternativeName>
    <alternativeName>
        <fullName evidence="11">Exonuclease V subunit RecD</fullName>
        <shortName evidence="11">ExoV subunit RecD</shortName>
    </alternativeName>
    <alternativeName>
        <fullName evidence="11">Helicase/nuclease RecBCD subunit RecD</fullName>
    </alternativeName>
</protein>
<keyword evidence="7 11" id="KW-0067">ATP-binding</keyword>
<dbReference type="InterPro" id="IPR041851">
    <property type="entry name" value="RecD_N_sf"/>
</dbReference>
<evidence type="ECO:0000256" key="9">
    <source>
        <dbReference type="ARBA" id="ARBA00023204"/>
    </source>
</evidence>
<evidence type="ECO:0000259" key="14">
    <source>
        <dbReference type="Pfam" id="PF21185"/>
    </source>
</evidence>
<feature type="domain" description="RecBCD enzyme subunit RecD N-terminal" evidence="14">
    <location>
        <begin position="33"/>
        <end position="122"/>
    </location>
</feature>
<dbReference type="NCBIfam" id="TIGR01447">
    <property type="entry name" value="recD"/>
    <property type="match status" value="1"/>
</dbReference>
<feature type="binding site" evidence="11">
    <location>
        <begin position="187"/>
        <end position="194"/>
    </location>
    <ligand>
        <name>ATP</name>
        <dbReference type="ChEBI" id="CHEBI:30616"/>
    </ligand>
</feature>
<evidence type="ECO:0000313" key="15">
    <source>
        <dbReference type="EMBL" id="MDH0142960.1"/>
    </source>
</evidence>
<keyword evidence="1 11" id="KW-0540">Nuclease</keyword>
<dbReference type="Proteomes" id="UP001158058">
    <property type="component" value="Unassembled WGS sequence"/>
</dbReference>
<evidence type="ECO:0000256" key="7">
    <source>
        <dbReference type="ARBA" id="ARBA00022840"/>
    </source>
</evidence>
<dbReference type="InterPro" id="IPR050534">
    <property type="entry name" value="Coronavir_polyprotein_1ab"/>
</dbReference>
<feature type="region of interest" description="Disordered" evidence="12">
    <location>
        <begin position="1"/>
        <end position="25"/>
    </location>
</feature>
<sequence length="636" mass="68116">MSTESRVEISRSEYPPGTQVDKAAPLSTLPFGPLERALLASLQRLEPQADAAVLACAALCCEALAAGDVCLPLARVAGRRPWPEHDFTLLPLADLRPLLESSALVGAPGRFAPLILDGERLYLARYQAYEQRLAERLLALSAERPAVDEALLSESLARLFAFNRQQPDWQRLAAAQAVRRRLAVISGGPGTGKTTTVVRLLAALLEQRGGHPSGGERLAIGLAAPTGKAAARMAEAIRNAKADLPLADHLKALLPEEARTLHRLLGSRGDSPAVRHDAARPLALDVLVVDEASMVDLALMAKLVDALPPQARLILLGDKDQLAAVEAGAVFAELCEGRGFDAEAAAELQRIAGQAVPVETPRSALGDAVVLLTHSHRFAGDSGIGELARRINTGDAAGTLNLLREGRADLAWQAEPSQAALLERLEQGYAPYLKAARRGEPAEAFAAFNAFRALTAQREGPWGVGGLNEALEARIKRRYSLAERERWYPGRAVMVRQNDYALGLFNGDIGLCLAGEHGLRVYFEGDEGFRAFAPARLPGHDSAFAMTVHKSQGSEFSEVLLALPESPSPLLTRALFYTGITRAKHKVEIWGLPARLAEAVNTKAERAAGLAERLGVEVKTVGPAQLLSAADQLDLF</sequence>
<comment type="similarity">
    <text evidence="11">Belongs to the RecD family.</text>
</comment>
<keyword evidence="8 11" id="KW-0238">DNA-binding</keyword>
<dbReference type="InterPro" id="IPR027785">
    <property type="entry name" value="UvrD-like_helicase_C"/>
</dbReference>
<comment type="function">
    <text evidence="11">A helicase/nuclease that prepares dsDNA breaks (DSB) for recombinational DNA repair. Binds to DSBs and unwinds DNA via a highly rapid and processive ATP-dependent bidirectional helicase activity. Unwinds dsDNA until it encounters a Chi (crossover hotspot instigator) sequence from the 3' direction. Cuts ssDNA a few nucleotides 3' to the Chi site. The properties and activities of the enzyme are changed at Chi. The Chi-altered holoenzyme produces a long 3'-ssDNA overhang and facilitates RecA-binding to the ssDNA for homologous DNA recombination and repair. Holoenzyme degrades any linearized DNA that is unable to undergo homologous recombination. In the holoenzyme this subunit has ssDNA-dependent ATPase and 5'-3' helicase activity. When added to pre-assembled RecBC greatly stimulates nuclease activity and augments holoenzyme processivity. Negatively regulates the RecA-loading ability of RecBCD.</text>
</comment>
<dbReference type="EC" id="5.6.2.3" evidence="11"/>
<dbReference type="Gene3D" id="3.40.50.300">
    <property type="entry name" value="P-loop containing nucleotide triphosphate hydrolases"/>
    <property type="match status" value="3"/>
</dbReference>
<feature type="domain" description="UvrD-like helicase C-terminal" evidence="13">
    <location>
        <begin position="543"/>
        <end position="587"/>
    </location>
</feature>
<organism evidence="15 16">
    <name type="scientific">Aquipseudomonas alcaligenes</name>
    <name type="common">Pseudomonas alcaligenes</name>
    <dbReference type="NCBI Taxonomy" id="43263"/>
    <lineage>
        <taxon>Bacteria</taxon>
        <taxon>Pseudomonadati</taxon>
        <taxon>Pseudomonadota</taxon>
        <taxon>Gammaproteobacteria</taxon>
        <taxon>Pseudomonadales</taxon>
        <taxon>Pseudomonadaceae</taxon>
        <taxon>Aquipseudomonas</taxon>
    </lineage>
</organism>
<dbReference type="Gene3D" id="1.10.10.1020">
    <property type="entry name" value="RecBCD complex, subunit RecD, N-terminal domain"/>
    <property type="match status" value="1"/>
</dbReference>
<evidence type="ECO:0000313" key="16">
    <source>
        <dbReference type="Proteomes" id="UP001158058"/>
    </source>
</evidence>
<evidence type="ECO:0000259" key="13">
    <source>
        <dbReference type="Pfam" id="PF13538"/>
    </source>
</evidence>
<evidence type="ECO:0000256" key="3">
    <source>
        <dbReference type="ARBA" id="ARBA00022763"/>
    </source>
</evidence>
<dbReference type="GO" id="GO:0009338">
    <property type="term" value="C:exodeoxyribonuclease V complex"/>
    <property type="evidence" value="ECO:0007669"/>
    <property type="project" value="InterPro"/>
</dbReference>
<comment type="miscellaneous">
    <text evidence="11">In the RecBCD complex, RecB has a slow 3'-5' helicase, an exonuclease activity and loads RecA onto ssDNA, RecD has a fast 5'-3' helicase activity, while RecC stimulates the ATPase and processivity of the RecB helicase and contributes to recognition of the Chi site.</text>
</comment>
<dbReference type="GO" id="GO:0017116">
    <property type="term" value="F:single-stranded DNA helicase activity"/>
    <property type="evidence" value="ECO:0007669"/>
    <property type="project" value="TreeGrafter"/>
</dbReference>
<dbReference type="InterPro" id="IPR006344">
    <property type="entry name" value="RecD"/>
</dbReference>
<evidence type="ECO:0000256" key="12">
    <source>
        <dbReference type="SAM" id="MobiDB-lite"/>
    </source>
</evidence>
<keyword evidence="3 11" id="KW-0227">DNA damage</keyword>
<evidence type="ECO:0000256" key="11">
    <source>
        <dbReference type="HAMAP-Rule" id="MF_01487"/>
    </source>
</evidence>
<evidence type="ECO:0000256" key="2">
    <source>
        <dbReference type="ARBA" id="ARBA00022741"/>
    </source>
</evidence>
<name>A0AB73HYB3_AQUAC</name>
<dbReference type="PANTHER" id="PTHR43788">
    <property type="entry name" value="DNA2/NAM7 HELICASE FAMILY MEMBER"/>
    <property type="match status" value="1"/>
</dbReference>
<dbReference type="PANTHER" id="PTHR43788:SF6">
    <property type="entry name" value="DNA HELICASE B"/>
    <property type="match status" value="1"/>
</dbReference>
<dbReference type="EMBL" id="JAODZF010000006">
    <property type="protein sequence ID" value="MDH0142960.1"/>
    <property type="molecule type" value="Genomic_DNA"/>
</dbReference>
<dbReference type="GO" id="GO:0005524">
    <property type="term" value="F:ATP binding"/>
    <property type="evidence" value="ECO:0007669"/>
    <property type="project" value="UniProtKB-UniRule"/>
</dbReference>
<evidence type="ECO:0000256" key="5">
    <source>
        <dbReference type="ARBA" id="ARBA00022806"/>
    </source>
</evidence>
<feature type="compositionally biased region" description="Basic and acidic residues" evidence="12">
    <location>
        <begin position="1"/>
        <end position="11"/>
    </location>
</feature>
<dbReference type="InterPro" id="IPR027417">
    <property type="entry name" value="P-loop_NTPase"/>
</dbReference>